<protein>
    <recommendedName>
        <fullName evidence="3">malate dehydrogenase</fullName>
        <ecNumber evidence="3">1.1.1.37</ecNumber>
    </recommendedName>
</protein>
<dbReference type="InterPro" id="IPR015955">
    <property type="entry name" value="Lactate_DH/Glyco_Ohase_4_C"/>
</dbReference>
<evidence type="ECO:0000256" key="1">
    <source>
        <dbReference type="ARBA" id="ARBA00008824"/>
    </source>
</evidence>
<comment type="similarity">
    <text evidence="1">Belongs to the LDH/MDH superfamily. MDH type 1 family.</text>
</comment>
<dbReference type="InterPro" id="IPR036291">
    <property type="entry name" value="NAD(P)-bd_dom_sf"/>
</dbReference>
<dbReference type="PANTHER" id="PTHR11540:SF16">
    <property type="entry name" value="MALATE DEHYDROGENASE, MITOCHONDRIAL"/>
    <property type="match status" value="1"/>
</dbReference>
<keyword evidence="5 9" id="KW-0560">Oxidoreductase</keyword>
<evidence type="ECO:0000256" key="5">
    <source>
        <dbReference type="ARBA" id="ARBA00023002"/>
    </source>
</evidence>
<evidence type="ECO:0000256" key="2">
    <source>
        <dbReference type="ARBA" id="ARBA00011738"/>
    </source>
</evidence>
<dbReference type="PANTHER" id="PTHR11540">
    <property type="entry name" value="MALATE AND LACTATE DEHYDROGENASE"/>
    <property type="match status" value="1"/>
</dbReference>
<name>A0A2V0NVQ2_9CHLO</name>
<dbReference type="EC" id="1.1.1.37" evidence="3"/>
<evidence type="ECO:0000256" key="8">
    <source>
        <dbReference type="PIRSR" id="PIRSR000102-3"/>
    </source>
</evidence>
<evidence type="ECO:0000259" key="11">
    <source>
        <dbReference type="Pfam" id="PF02866"/>
    </source>
</evidence>
<dbReference type="GO" id="GO:0006099">
    <property type="term" value="P:tricarboxylic acid cycle"/>
    <property type="evidence" value="ECO:0007669"/>
    <property type="project" value="UniProtKB-KW"/>
</dbReference>
<feature type="domain" description="Lactate/malate dehydrogenase C-terminal" evidence="11">
    <location>
        <begin position="185"/>
        <end position="349"/>
    </location>
</feature>
<proteinExistence type="inferred from homology"/>
<dbReference type="AlphaFoldDB" id="A0A2V0NVQ2"/>
<dbReference type="InterPro" id="IPR001236">
    <property type="entry name" value="Lactate/malate_DH_N"/>
</dbReference>
<comment type="caution">
    <text evidence="12">The sequence shown here is derived from an EMBL/GenBank/DDBJ whole genome shotgun (WGS) entry which is preliminary data.</text>
</comment>
<comment type="catalytic activity">
    <reaction evidence="7">
        <text>(S)-malate + NAD(+) = oxaloacetate + NADH + H(+)</text>
        <dbReference type="Rhea" id="RHEA:21432"/>
        <dbReference type="ChEBI" id="CHEBI:15378"/>
        <dbReference type="ChEBI" id="CHEBI:15589"/>
        <dbReference type="ChEBI" id="CHEBI:16452"/>
        <dbReference type="ChEBI" id="CHEBI:57540"/>
        <dbReference type="ChEBI" id="CHEBI:57945"/>
        <dbReference type="EC" id="1.1.1.37"/>
    </reaction>
</comment>
<accession>A0A2V0NVQ2</accession>
<evidence type="ECO:0000313" key="12">
    <source>
        <dbReference type="EMBL" id="GBF91409.1"/>
    </source>
</evidence>
<feature type="binding site" evidence="8">
    <location>
        <position position="132"/>
    </location>
    <ligand>
        <name>NAD(+)</name>
        <dbReference type="ChEBI" id="CHEBI:57540"/>
    </ligand>
</feature>
<dbReference type="GO" id="GO:0005739">
    <property type="term" value="C:mitochondrion"/>
    <property type="evidence" value="ECO:0007669"/>
    <property type="project" value="TreeGrafter"/>
</dbReference>
<feature type="binding site" evidence="8">
    <location>
        <position position="73"/>
    </location>
    <ligand>
        <name>NAD(+)</name>
        <dbReference type="ChEBI" id="CHEBI:57540"/>
    </ligand>
</feature>
<dbReference type="InterPro" id="IPR001557">
    <property type="entry name" value="L-lactate/malate_DH"/>
</dbReference>
<evidence type="ECO:0000256" key="3">
    <source>
        <dbReference type="ARBA" id="ARBA00012995"/>
    </source>
</evidence>
<keyword evidence="6 8" id="KW-0520">NAD</keyword>
<evidence type="ECO:0000256" key="6">
    <source>
        <dbReference type="ARBA" id="ARBA00023027"/>
    </source>
</evidence>
<sequence>MQGLQMRRAAAAPRAFAASRAAPPVRPAAASRRRSAAVEAAKVALLGASSPVGQPLSLLLKMDGLISDLALYDVAGVAGIAADLSHCNTPIKVSSYTGPELEGALKGADLVVIAAGVPKTPGMGPNEVFTVNASIVRSLCAAVARFSPKAVVAVVTGPVNSTIPVASETLKAAGVYDPRRLLGVTTVTEVRANTFAASAARLEVSEVDVPVVCGASGPTAVPLFSLAKPPLPLSAAERAAVMQRLQRAEGEVAETPATPSGPALAVAYGAARFVESVLLGLAGEADVYETAFIEAEVVAGLPYFATRVQLGPGGIKSVVGIKELDALEEAALNAAAPQLLGDIEKGKMFVRQPAAARA</sequence>
<dbReference type="SUPFAM" id="SSF56327">
    <property type="entry name" value="LDH C-terminal domain-like"/>
    <property type="match status" value="1"/>
</dbReference>
<evidence type="ECO:0000256" key="9">
    <source>
        <dbReference type="RuleBase" id="RU003369"/>
    </source>
</evidence>
<gene>
    <name evidence="12" type="ORF">Rsub_04149</name>
</gene>
<dbReference type="Gene3D" id="3.40.50.720">
    <property type="entry name" value="NAD(P)-binding Rossmann-like Domain"/>
    <property type="match status" value="1"/>
</dbReference>
<dbReference type="InParanoid" id="A0A2V0NVQ2"/>
<keyword evidence="4" id="KW-0816">Tricarboxylic acid cycle</keyword>
<dbReference type="FunFam" id="3.40.50.720:FF:000268">
    <property type="entry name" value="Malate dehydrogenase"/>
    <property type="match status" value="1"/>
</dbReference>
<evidence type="ECO:0000256" key="4">
    <source>
        <dbReference type="ARBA" id="ARBA00022532"/>
    </source>
</evidence>
<dbReference type="Gene3D" id="3.90.110.10">
    <property type="entry name" value="Lactate dehydrogenase/glycoside hydrolase, family 4, C-terminal"/>
    <property type="match status" value="1"/>
</dbReference>
<dbReference type="Pfam" id="PF00056">
    <property type="entry name" value="Ldh_1_N"/>
    <property type="match status" value="1"/>
</dbReference>
<evidence type="ECO:0000313" key="13">
    <source>
        <dbReference type="Proteomes" id="UP000247498"/>
    </source>
</evidence>
<dbReference type="InterPro" id="IPR022383">
    <property type="entry name" value="Lactate/malate_DH_C"/>
</dbReference>
<evidence type="ECO:0000256" key="7">
    <source>
        <dbReference type="ARBA" id="ARBA00048313"/>
    </source>
</evidence>
<dbReference type="Proteomes" id="UP000247498">
    <property type="component" value="Unassembled WGS sequence"/>
</dbReference>
<dbReference type="InterPro" id="IPR010097">
    <property type="entry name" value="Malate_DH_type1"/>
</dbReference>
<dbReference type="GO" id="GO:0030060">
    <property type="term" value="F:L-malate dehydrogenase (NAD+) activity"/>
    <property type="evidence" value="ECO:0007669"/>
    <property type="project" value="UniProtKB-EC"/>
</dbReference>
<dbReference type="Pfam" id="PF02866">
    <property type="entry name" value="Ldh_1_C"/>
    <property type="match status" value="1"/>
</dbReference>
<evidence type="ECO:0000259" key="10">
    <source>
        <dbReference type="Pfam" id="PF00056"/>
    </source>
</evidence>
<dbReference type="OrthoDB" id="4069699at2759"/>
<reference evidence="12 13" key="1">
    <citation type="journal article" date="2018" name="Sci. Rep.">
        <title>Raphidocelis subcapitata (=Pseudokirchneriella subcapitata) provides an insight into genome evolution and environmental adaptations in the Sphaeropleales.</title>
        <authorList>
            <person name="Suzuki S."/>
            <person name="Yamaguchi H."/>
            <person name="Nakajima N."/>
            <person name="Kawachi M."/>
        </authorList>
    </citation>
    <scope>NUCLEOTIDE SEQUENCE [LARGE SCALE GENOMIC DNA]</scope>
    <source>
        <strain evidence="12 13">NIES-35</strain>
    </source>
</reference>
<organism evidence="12 13">
    <name type="scientific">Raphidocelis subcapitata</name>
    <dbReference type="NCBI Taxonomy" id="307507"/>
    <lineage>
        <taxon>Eukaryota</taxon>
        <taxon>Viridiplantae</taxon>
        <taxon>Chlorophyta</taxon>
        <taxon>core chlorophytes</taxon>
        <taxon>Chlorophyceae</taxon>
        <taxon>CS clade</taxon>
        <taxon>Sphaeropleales</taxon>
        <taxon>Selenastraceae</taxon>
        <taxon>Raphidocelis</taxon>
    </lineage>
</organism>
<dbReference type="SUPFAM" id="SSF51735">
    <property type="entry name" value="NAD(P)-binding Rossmann-fold domains"/>
    <property type="match status" value="1"/>
</dbReference>
<dbReference type="NCBIfam" id="TIGR01772">
    <property type="entry name" value="MDH_euk_gproteo"/>
    <property type="match status" value="1"/>
</dbReference>
<dbReference type="EMBL" id="BDRX01000024">
    <property type="protein sequence ID" value="GBF91409.1"/>
    <property type="molecule type" value="Genomic_DNA"/>
</dbReference>
<feature type="domain" description="Lactate/malate dehydrogenase N-terminal" evidence="10">
    <location>
        <begin position="42"/>
        <end position="183"/>
    </location>
</feature>
<comment type="subunit">
    <text evidence="2">Homodimer.</text>
</comment>
<keyword evidence="13" id="KW-1185">Reference proteome</keyword>
<dbReference type="GO" id="GO:0019752">
    <property type="term" value="P:carboxylic acid metabolic process"/>
    <property type="evidence" value="ECO:0007669"/>
    <property type="project" value="InterPro"/>
</dbReference>
<dbReference type="STRING" id="307507.A0A2V0NVQ2"/>
<feature type="binding site" evidence="8">
    <location>
        <begin position="47"/>
        <end position="53"/>
    </location>
    <ligand>
        <name>NAD(+)</name>
        <dbReference type="ChEBI" id="CHEBI:57540"/>
    </ligand>
</feature>
<dbReference type="PIRSF" id="PIRSF000102">
    <property type="entry name" value="Lac_mal_DH"/>
    <property type="match status" value="1"/>
</dbReference>